<evidence type="ECO:0000256" key="4">
    <source>
        <dbReference type="ARBA" id="ARBA00023163"/>
    </source>
</evidence>
<dbReference type="AlphaFoldDB" id="A0A667Y186"/>
<accession>A0A667Y186</accession>
<evidence type="ECO:0000313" key="9">
    <source>
        <dbReference type="Ensembl" id="ENSMMDP00005020288.1"/>
    </source>
</evidence>
<dbReference type="GeneTree" id="ENSGT00940000159920"/>
<evidence type="ECO:0000256" key="3">
    <source>
        <dbReference type="ARBA" id="ARBA00023125"/>
    </source>
</evidence>
<feature type="compositionally biased region" description="Low complexity" evidence="7">
    <location>
        <begin position="321"/>
        <end position="337"/>
    </location>
</feature>
<evidence type="ECO:0000256" key="7">
    <source>
        <dbReference type="SAM" id="MobiDB-lite"/>
    </source>
</evidence>
<dbReference type="PROSITE" id="PS50118">
    <property type="entry name" value="HMG_BOX_2"/>
    <property type="match status" value="1"/>
</dbReference>
<feature type="compositionally biased region" description="Low complexity" evidence="7">
    <location>
        <begin position="379"/>
        <end position="389"/>
    </location>
</feature>
<feature type="DNA-binding region" description="HMG box" evidence="6">
    <location>
        <begin position="100"/>
        <end position="168"/>
    </location>
</feature>
<feature type="region of interest" description="Disordered" evidence="7">
    <location>
        <begin position="161"/>
        <end position="236"/>
    </location>
</feature>
<dbReference type="InterPro" id="IPR009071">
    <property type="entry name" value="HMG_box_dom"/>
</dbReference>
<dbReference type="Proteomes" id="UP000472263">
    <property type="component" value="Chromosome 19"/>
</dbReference>
<evidence type="ECO:0000256" key="5">
    <source>
        <dbReference type="ARBA" id="ARBA00023242"/>
    </source>
</evidence>
<dbReference type="GO" id="GO:0000122">
    <property type="term" value="P:negative regulation of transcription by RNA polymerase II"/>
    <property type="evidence" value="ECO:0007669"/>
    <property type="project" value="TreeGrafter"/>
</dbReference>
<dbReference type="PANTHER" id="PTHR45803">
    <property type="entry name" value="SOX100B"/>
    <property type="match status" value="1"/>
</dbReference>
<dbReference type="SUPFAM" id="SSF47095">
    <property type="entry name" value="HMG-box"/>
    <property type="match status" value="1"/>
</dbReference>
<evidence type="ECO:0000259" key="8">
    <source>
        <dbReference type="PROSITE" id="PS50118"/>
    </source>
</evidence>
<dbReference type="Gene3D" id="1.10.30.10">
    <property type="entry name" value="High mobility group box domain"/>
    <property type="match status" value="1"/>
</dbReference>
<dbReference type="FunCoup" id="A0A667Y186">
    <property type="interactions" value="24"/>
</dbReference>
<reference evidence="9" key="1">
    <citation type="submission" date="2019-06" db="EMBL/GenBank/DDBJ databases">
        <authorList>
            <consortium name="Wellcome Sanger Institute Data Sharing"/>
        </authorList>
    </citation>
    <scope>NUCLEOTIDE SEQUENCE [LARGE SCALE GENOMIC DNA]</scope>
</reference>
<dbReference type="GO" id="GO:0014032">
    <property type="term" value="P:neural crest cell development"/>
    <property type="evidence" value="ECO:0007669"/>
    <property type="project" value="TreeGrafter"/>
</dbReference>
<gene>
    <name evidence="9" type="primary">SOX8</name>
    <name evidence="9" type="synonym">LOC115377858</name>
</gene>
<dbReference type="InterPro" id="IPR036910">
    <property type="entry name" value="HMG_box_dom_sf"/>
</dbReference>
<feature type="region of interest" description="Disordered" evidence="7">
    <location>
        <begin position="371"/>
        <end position="420"/>
    </location>
</feature>
<feature type="region of interest" description="Disordered" evidence="7">
    <location>
        <begin position="1"/>
        <end position="63"/>
    </location>
</feature>
<organism evidence="9 10">
    <name type="scientific">Myripristis murdjan</name>
    <name type="common">pinecone soldierfish</name>
    <dbReference type="NCBI Taxonomy" id="586833"/>
    <lineage>
        <taxon>Eukaryota</taxon>
        <taxon>Metazoa</taxon>
        <taxon>Chordata</taxon>
        <taxon>Craniata</taxon>
        <taxon>Vertebrata</taxon>
        <taxon>Euteleostomi</taxon>
        <taxon>Actinopterygii</taxon>
        <taxon>Neopterygii</taxon>
        <taxon>Teleostei</taxon>
        <taxon>Neoteleostei</taxon>
        <taxon>Acanthomorphata</taxon>
        <taxon>Holocentriformes</taxon>
        <taxon>Holocentridae</taxon>
        <taxon>Myripristis</taxon>
    </lineage>
</organism>
<keyword evidence="4" id="KW-0804">Transcription</keyword>
<proteinExistence type="predicted"/>
<dbReference type="PANTHER" id="PTHR45803:SF2">
    <property type="entry name" value="TRANSCRIPTION FACTOR SOX-8"/>
    <property type="match status" value="1"/>
</dbReference>
<dbReference type="Ensembl" id="ENSMMDT00005020764.1">
    <property type="protein sequence ID" value="ENSMMDP00005020288.1"/>
    <property type="gene ID" value="ENSMMDG00005009860.1"/>
</dbReference>
<feature type="domain" description="HMG box" evidence="8">
    <location>
        <begin position="100"/>
        <end position="168"/>
    </location>
</feature>
<name>A0A667Y186_9TELE</name>
<evidence type="ECO:0000256" key="2">
    <source>
        <dbReference type="ARBA" id="ARBA00023015"/>
    </source>
</evidence>
<comment type="subcellular location">
    <subcellularLocation>
        <location evidence="1">Nucleus</location>
    </subcellularLocation>
</comment>
<dbReference type="InParanoid" id="A0A667Y186"/>
<protein>
    <submittedName>
        <fullName evidence="9">SRY-box transcription factor 8a</fullName>
    </submittedName>
</protein>
<dbReference type="GO" id="GO:0000978">
    <property type="term" value="F:RNA polymerase II cis-regulatory region sequence-specific DNA binding"/>
    <property type="evidence" value="ECO:0007669"/>
    <property type="project" value="TreeGrafter"/>
</dbReference>
<sequence length="487" mass="52613">MYHVTENKSFTEHPCSPAGSGSSMSLHESDSEAPASPAGSDGHGPAHPPGITHKAESGSGDERFPACIRDAVSQVLKGYDWSLVPMPTQGERGPKSKPHVKRPMNAFMVWAQAARRKLADQYPHLHNAELSKTLGKLWRLLSETEKRPFIEEAERLRLQHKKDYPDYKYQPRRRKSSKPGQGEPRAGLGQQQPGLYKSETGVGRLVGPGDAHHHYHPDRTGQSHGPPTPPTTPKTELHLGIKHEGHRQLDGSTGSIPAAGRQNIDFSNVDISELSTDVIGTMEGFDVHEFDQYLPVSSHGSTALTPPDTGHGPSNPSGAFVPSSSHSHLHSVPSWVPKNGGTAAGVAPSSSNHDAHGLHADANHRPQIKTEQMSPGHYSSHSTHCSSSSTPPPPPPHQPEYTSLTPGTCPSSSSSSSVSQCDYTDLQSPSFYSAFSGYPAGLYQYPYFHSSRRPYATPLINSLALAPPPHSPPAGWEQPVYTTLTRP</sequence>
<keyword evidence="10" id="KW-1185">Reference proteome</keyword>
<dbReference type="GO" id="GO:0005634">
    <property type="term" value="C:nucleus"/>
    <property type="evidence" value="ECO:0007669"/>
    <property type="project" value="UniProtKB-SubCell"/>
</dbReference>
<keyword evidence="2" id="KW-0805">Transcription regulation</keyword>
<feature type="compositionally biased region" description="Basic and acidic residues" evidence="7">
    <location>
        <begin position="1"/>
        <end position="11"/>
    </location>
</feature>
<keyword evidence="5 6" id="KW-0539">Nucleus</keyword>
<feature type="region of interest" description="Disordered" evidence="7">
    <location>
        <begin position="297"/>
        <end position="359"/>
    </location>
</feature>
<reference evidence="9" key="2">
    <citation type="submission" date="2025-08" db="UniProtKB">
        <authorList>
            <consortium name="Ensembl"/>
        </authorList>
    </citation>
    <scope>IDENTIFICATION</scope>
</reference>
<feature type="compositionally biased region" description="Basic and acidic residues" evidence="7">
    <location>
        <begin position="53"/>
        <end position="63"/>
    </location>
</feature>
<dbReference type="GO" id="GO:0000981">
    <property type="term" value="F:DNA-binding transcription factor activity, RNA polymerase II-specific"/>
    <property type="evidence" value="ECO:0007669"/>
    <property type="project" value="TreeGrafter"/>
</dbReference>
<dbReference type="InterPro" id="IPR050917">
    <property type="entry name" value="SOX_TF"/>
</dbReference>
<dbReference type="FunFam" id="1.10.30.10:FF:000004">
    <property type="entry name" value="Transcription factor SOX-10"/>
    <property type="match status" value="1"/>
</dbReference>
<evidence type="ECO:0000256" key="6">
    <source>
        <dbReference type="PROSITE-ProRule" id="PRU00267"/>
    </source>
</evidence>
<dbReference type="InterPro" id="IPR022151">
    <property type="entry name" value="Sox_N"/>
</dbReference>
<dbReference type="GO" id="GO:0002009">
    <property type="term" value="P:morphogenesis of an epithelium"/>
    <property type="evidence" value="ECO:0007669"/>
    <property type="project" value="TreeGrafter"/>
</dbReference>
<evidence type="ECO:0000313" key="10">
    <source>
        <dbReference type="Proteomes" id="UP000472263"/>
    </source>
</evidence>
<dbReference type="SMART" id="SM00398">
    <property type="entry name" value="HMG"/>
    <property type="match status" value="1"/>
</dbReference>
<dbReference type="CDD" id="cd22031">
    <property type="entry name" value="HMG-box_SoxE"/>
    <property type="match status" value="1"/>
</dbReference>
<dbReference type="Pfam" id="PF12444">
    <property type="entry name" value="Sox_N"/>
    <property type="match status" value="1"/>
</dbReference>
<dbReference type="Pfam" id="PF00505">
    <property type="entry name" value="HMG_box"/>
    <property type="match status" value="1"/>
</dbReference>
<evidence type="ECO:0000256" key="1">
    <source>
        <dbReference type="ARBA" id="ARBA00004123"/>
    </source>
</evidence>
<reference evidence="9" key="3">
    <citation type="submission" date="2025-09" db="UniProtKB">
        <authorList>
            <consortium name="Ensembl"/>
        </authorList>
    </citation>
    <scope>IDENTIFICATION</scope>
</reference>
<keyword evidence="3 6" id="KW-0238">DNA-binding</keyword>
<feature type="compositionally biased region" description="Polar residues" evidence="7">
    <location>
        <begin position="400"/>
        <end position="410"/>
    </location>
</feature>